<keyword evidence="2" id="KW-0732">Signal</keyword>
<reference evidence="3" key="1">
    <citation type="submission" date="2023-07" db="EMBL/GenBank/DDBJ databases">
        <authorList>
            <person name="Kim M.K."/>
        </authorList>
    </citation>
    <scope>NUCLEOTIDE SEQUENCE</scope>
    <source>
        <strain evidence="3">M29</strain>
    </source>
</reference>
<dbReference type="RefSeq" id="WP_305014166.1">
    <property type="nucleotide sequence ID" value="NZ_JAUQSX010000018.1"/>
</dbReference>
<protein>
    <submittedName>
        <fullName evidence="3">Uncharacterized protein</fullName>
    </submittedName>
</protein>
<evidence type="ECO:0000313" key="3">
    <source>
        <dbReference type="EMBL" id="MDO7849497.1"/>
    </source>
</evidence>
<feature type="region of interest" description="Disordered" evidence="1">
    <location>
        <begin position="24"/>
        <end position="134"/>
    </location>
</feature>
<evidence type="ECO:0000256" key="1">
    <source>
        <dbReference type="SAM" id="MobiDB-lite"/>
    </source>
</evidence>
<evidence type="ECO:0000256" key="2">
    <source>
        <dbReference type="SAM" id="SignalP"/>
    </source>
</evidence>
<feature type="compositionally biased region" description="Basic and acidic residues" evidence="1">
    <location>
        <begin position="26"/>
        <end position="40"/>
    </location>
</feature>
<feature type="compositionally biased region" description="Basic and acidic residues" evidence="1">
    <location>
        <begin position="47"/>
        <end position="85"/>
    </location>
</feature>
<keyword evidence="4" id="KW-1185">Reference proteome</keyword>
<organism evidence="3 4">
    <name type="scientific">Hymenobacter mellowenesis</name>
    <dbReference type="NCBI Taxonomy" id="3063995"/>
    <lineage>
        <taxon>Bacteria</taxon>
        <taxon>Pseudomonadati</taxon>
        <taxon>Bacteroidota</taxon>
        <taxon>Cytophagia</taxon>
        <taxon>Cytophagales</taxon>
        <taxon>Hymenobacteraceae</taxon>
        <taxon>Hymenobacter</taxon>
    </lineage>
</organism>
<sequence>MKASLFSIIAAAALFTSSAAFAAEGPFDHRNDGRDDRNSKDFNYGYDRNHRVSNAEKARWEAAHRNDNRRDDDRRNDRDDDHFDRNQNYGFERNHRVTAQERARWEAQQRAQREAQIRAQREAQQRGQRQYGHR</sequence>
<gene>
    <name evidence="3" type="ORF">Q5H92_24240</name>
</gene>
<comment type="caution">
    <text evidence="3">The sequence shown here is derived from an EMBL/GenBank/DDBJ whole genome shotgun (WGS) entry which is preliminary data.</text>
</comment>
<feature type="compositionally biased region" description="Basic and acidic residues" evidence="1">
    <location>
        <begin position="92"/>
        <end position="124"/>
    </location>
</feature>
<name>A0ABT9AJF4_9BACT</name>
<feature type="signal peptide" evidence="2">
    <location>
        <begin position="1"/>
        <end position="22"/>
    </location>
</feature>
<accession>A0ABT9AJF4</accession>
<evidence type="ECO:0000313" key="4">
    <source>
        <dbReference type="Proteomes" id="UP001167796"/>
    </source>
</evidence>
<feature type="chain" id="PRO_5045290498" evidence="2">
    <location>
        <begin position="23"/>
        <end position="134"/>
    </location>
</feature>
<dbReference type="Proteomes" id="UP001167796">
    <property type="component" value="Unassembled WGS sequence"/>
</dbReference>
<feature type="compositionally biased region" description="Low complexity" evidence="1">
    <location>
        <begin position="125"/>
        <end position="134"/>
    </location>
</feature>
<proteinExistence type="predicted"/>
<dbReference type="EMBL" id="JAUQSX010000018">
    <property type="protein sequence ID" value="MDO7849497.1"/>
    <property type="molecule type" value="Genomic_DNA"/>
</dbReference>